<dbReference type="HAMAP" id="MF_01328_B">
    <property type="entry name" value="Ribosomal_uL4_B"/>
    <property type="match status" value="1"/>
</dbReference>
<evidence type="ECO:0000313" key="5">
    <source>
        <dbReference type="EMBL" id="GAF95036.1"/>
    </source>
</evidence>
<dbReference type="AlphaFoldDB" id="X0U6T6"/>
<evidence type="ECO:0000256" key="2">
    <source>
        <dbReference type="ARBA" id="ARBA00022980"/>
    </source>
</evidence>
<dbReference type="InterPro" id="IPR023574">
    <property type="entry name" value="Ribosomal_uL4_dom_sf"/>
</dbReference>
<dbReference type="InterPro" id="IPR002136">
    <property type="entry name" value="Ribosomal_uL4"/>
</dbReference>
<dbReference type="PANTHER" id="PTHR10746:SF6">
    <property type="entry name" value="LARGE RIBOSOMAL SUBUNIT PROTEIN UL4M"/>
    <property type="match status" value="1"/>
</dbReference>
<protein>
    <recommendedName>
        <fullName evidence="6">50S ribosomal protein L4</fullName>
    </recommendedName>
</protein>
<dbReference type="NCBIfam" id="TIGR03953">
    <property type="entry name" value="rplD_bact"/>
    <property type="match status" value="1"/>
</dbReference>
<dbReference type="GO" id="GO:0006412">
    <property type="term" value="P:translation"/>
    <property type="evidence" value="ECO:0007669"/>
    <property type="project" value="InterPro"/>
</dbReference>
<dbReference type="GO" id="GO:0003735">
    <property type="term" value="F:structural constituent of ribosome"/>
    <property type="evidence" value="ECO:0007669"/>
    <property type="project" value="InterPro"/>
</dbReference>
<keyword evidence="2" id="KW-0689">Ribosomal protein</keyword>
<dbReference type="Pfam" id="PF00573">
    <property type="entry name" value="Ribosomal_L4"/>
    <property type="match status" value="1"/>
</dbReference>
<organism evidence="5">
    <name type="scientific">marine sediment metagenome</name>
    <dbReference type="NCBI Taxonomy" id="412755"/>
    <lineage>
        <taxon>unclassified sequences</taxon>
        <taxon>metagenomes</taxon>
        <taxon>ecological metagenomes</taxon>
    </lineage>
</organism>
<dbReference type="GO" id="GO:0005840">
    <property type="term" value="C:ribosome"/>
    <property type="evidence" value="ECO:0007669"/>
    <property type="project" value="UniProtKB-KW"/>
</dbReference>
<proteinExistence type="inferred from homology"/>
<dbReference type="GO" id="GO:1990904">
    <property type="term" value="C:ribonucleoprotein complex"/>
    <property type="evidence" value="ECO:0007669"/>
    <property type="project" value="UniProtKB-KW"/>
</dbReference>
<evidence type="ECO:0008006" key="6">
    <source>
        <dbReference type="Google" id="ProtNLM"/>
    </source>
</evidence>
<dbReference type="Gene3D" id="3.40.1370.10">
    <property type="match status" value="1"/>
</dbReference>
<evidence type="ECO:0000256" key="4">
    <source>
        <dbReference type="SAM" id="MobiDB-lite"/>
    </source>
</evidence>
<name>X0U6T6_9ZZZZ</name>
<accession>X0U6T6</accession>
<dbReference type="InterPro" id="IPR013005">
    <property type="entry name" value="Ribosomal_uL4-like"/>
</dbReference>
<evidence type="ECO:0000256" key="3">
    <source>
        <dbReference type="ARBA" id="ARBA00023274"/>
    </source>
</evidence>
<reference evidence="5" key="1">
    <citation type="journal article" date="2014" name="Front. Microbiol.">
        <title>High frequency of phylogenetically diverse reductive dehalogenase-homologous genes in deep subseafloor sedimentary metagenomes.</title>
        <authorList>
            <person name="Kawai M."/>
            <person name="Futagami T."/>
            <person name="Toyoda A."/>
            <person name="Takaki Y."/>
            <person name="Nishi S."/>
            <person name="Hori S."/>
            <person name="Arai W."/>
            <person name="Tsubouchi T."/>
            <person name="Morono Y."/>
            <person name="Uchiyama I."/>
            <person name="Ito T."/>
            <person name="Fujiyama A."/>
            <person name="Inagaki F."/>
            <person name="Takami H."/>
        </authorList>
    </citation>
    <scope>NUCLEOTIDE SEQUENCE</scope>
    <source>
        <strain evidence="5">Expedition CK06-06</strain>
    </source>
</reference>
<gene>
    <name evidence="5" type="ORF">S01H1_28132</name>
</gene>
<feature type="region of interest" description="Disordered" evidence="4">
    <location>
        <begin position="44"/>
        <end position="78"/>
    </location>
</feature>
<dbReference type="PANTHER" id="PTHR10746">
    <property type="entry name" value="50S RIBOSOMAL PROTEIN L4"/>
    <property type="match status" value="1"/>
</dbReference>
<dbReference type="SUPFAM" id="SSF52166">
    <property type="entry name" value="Ribosomal protein L4"/>
    <property type="match status" value="1"/>
</dbReference>
<keyword evidence="3" id="KW-0687">Ribonucleoprotein</keyword>
<sequence>MASLSVVDTQGKEKEKIKIPDDLVKQSAGSEVIYQDIRRYRAQLRSGTHSTKGRSEVRGGGRKPWRQKGTGNARAGTIRSPLWKGGGIVFGPKPRDYSFKLNKKVIRKSKAAALSEKFKNKKIIVIDDFGFEKPSTNVAAKILENLKIMDGRVLVVTENLNDNNSKSFRNMSNVVVESAKGLNAYYLILADYVVFTKNSLNELMERMADGKSKS</sequence>
<dbReference type="EMBL" id="BARS01017174">
    <property type="protein sequence ID" value="GAF95036.1"/>
    <property type="molecule type" value="Genomic_DNA"/>
</dbReference>
<comment type="similarity">
    <text evidence="1">Belongs to the universal ribosomal protein uL4 family.</text>
</comment>
<evidence type="ECO:0000256" key="1">
    <source>
        <dbReference type="ARBA" id="ARBA00010528"/>
    </source>
</evidence>
<comment type="caution">
    <text evidence="5">The sequence shown here is derived from an EMBL/GenBank/DDBJ whole genome shotgun (WGS) entry which is preliminary data.</text>
</comment>